<comment type="similarity">
    <text evidence="8 9">Belongs to the TonB-dependent receptor family.</text>
</comment>
<dbReference type="InterPro" id="IPR023997">
    <property type="entry name" value="TonB-dep_OMP_SusC/RagA_CS"/>
</dbReference>
<feature type="chain" id="PRO_5045287040" evidence="10">
    <location>
        <begin position="31"/>
        <end position="1024"/>
    </location>
</feature>
<reference evidence="13" key="1">
    <citation type="submission" date="2022-01" db="EMBL/GenBank/DDBJ databases">
        <title>Gillisia lutea sp. nov., isolated from marine plastic residues from the Malvarosa beach (Valencia, Spain).</title>
        <authorList>
            <person name="Vidal-Verdu A."/>
            <person name="Molina-Menor E."/>
            <person name="Satari L."/>
            <person name="Pascual J."/>
            <person name="Pereto J."/>
            <person name="Porcar M."/>
        </authorList>
    </citation>
    <scope>NUCLEOTIDE SEQUENCE</scope>
    <source>
        <strain evidence="13">M10.2A</strain>
    </source>
</reference>
<dbReference type="NCBIfam" id="TIGR04056">
    <property type="entry name" value="OMP_RagA_SusC"/>
    <property type="match status" value="1"/>
</dbReference>
<keyword evidence="6 8" id="KW-0472">Membrane</keyword>
<dbReference type="InterPro" id="IPR000531">
    <property type="entry name" value="Beta-barrel_TonB"/>
</dbReference>
<evidence type="ECO:0000259" key="11">
    <source>
        <dbReference type="Pfam" id="PF00593"/>
    </source>
</evidence>
<dbReference type="PROSITE" id="PS52016">
    <property type="entry name" value="TONB_DEPENDENT_REC_3"/>
    <property type="match status" value="1"/>
</dbReference>
<evidence type="ECO:0000259" key="12">
    <source>
        <dbReference type="Pfam" id="PF07715"/>
    </source>
</evidence>
<organism evidence="13 14">
    <name type="scientific">Gillisia lutea</name>
    <dbReference type="NCBI Taxonomy" id="2909668"/>
    <lineage>
        <taxon>Bacteria</taxon>
        <taxon>Pseudomonadati</taxon>
        <taxon>Bacteroidota</taxon>
        <taxon>Flavobacteriia</taxon>
        <taxon>Flavobacteriales</taxon>
        <taxon>Flavobacteriaceae</taxon>
        <taxon>Gillisia</taxon>
    </lineage>
</organism>
<evidence type="ECO:0000256" key="7">
    <source>
        <dbReference type="ARBA" id="ARBA00023237"/>
    </source>
</evidence>
<dbReference type="InterPro" id="IPR039426">
    <property type="entry name" value="TonB-dep_rcpt-like"/>
</dbReference>
<dbReference type="InterPro" id="IPR012910">
    <property type="entry name" value="Plug_dom"/>
</dbReference>
<dbReference type="Gene3D" id="2.40.170.20">
    <property type="entry name" value="TonB-dependent receptor, beta-barrel domain"/>
    <property type="match status" value="1"/>
</dbReference>
<gene>
    <name evidence="13" type="ORF">L1I30_05440</name>
</gene>
<feature type="signal peptide" evidence="10">
    <location>
        <begin position="1"/>
        <end position="30"/>
    </location>
</feature>
<dbReference type="SUPFAM" id="SSF49464">
    <property type="entry name" value="Carboxypeptidase regulatory domain-like"/>
    <property type="match status" value="1"/>
</dbReference>
<dbReference type="InterPro" id="IPR036942">
    <property type="entry name" value="Beta-barrel_TonB_sf"/>
</dbReference>
<evidence type="ECO:0000256" key="6">
    <source>
        <dbReference type="ARBA" id="ARBA00023136"/>
    </source>
</evidence>
<evidence type="ECO:0000256" key="5">
    <source>
        <dbReference type="ARBA" id="ARBA00023077"/>
    </source>
</evidence>
<dbReference type="NCBIfam" id="TIGR04057">
    <property type="entry name" value="SusC_RagA_signa"/>
    <property type="match status" value="1"/>
</dbReference>
<comment type="caution">
    <text evidence="13">The sequence shown here is derived from an EMBL/GenBank/DDBJ whole genome shotgun (WGS) entry which is preliminary data.</text>
</comment>
<keyword evidence="3 8" id="KW-1134">Transmembrane beta strand</keyword>
<feature type="domain" description="TonB-dependent receptor-like beta-barrel" evidence="11">
    <location>
        <begin position="446"/>
        <end position="967"/>
    </location>
</feature>
<dbReference type="InterPro" id="IPR037066">
    <property type="entry name" value="Plug_dom_sf"/>
</dbReference>
<keyword evidence="14" id="KW-1185">Reference proteome</keyword>
<dbReference type="Gene3D" id="2.170.130.10">
    <property type="entry name" value="TonB-dependent receptor, plug domain"/>
    <property type="match status" value="1"/>
</dbReference>
<dbReference type="EMBL" id="JAKGTH010000007">
    <property type="protein sequence ID" value="MCF4101100.1"/>
    <property type="molecule type" value="Genomic_DNA"/>
</dbReference>
<name>A0ABS9EH70_9FLAO</name>
<protein>
    <submittedName>
        <fullName evidence="13">TonB-dependent receptor</fullName>
    </submittedName>
</protein>
<dbReference type="InterPro" id="IPR023996">
    <property type="entry name" value="TonB-dep_OMP_SusC/RagA"/>
</dbReference>
<dbReference type="Gene3D" id="2.60.40.1120">
    <property type="entry name" value="Carboxypeptidase-like, regulatory domain"/>
    <property type="match status" value="1"/>
</dbReference>
<dbReference type="InterPro" id="IPR008969">
    <property type="entry name" value="CarboxyPept-like_regulatory"/>
</dbReference>
<feature type="domain" description="TonB-dependent receptor plug" evidence="12">
    <location>
        <begin position="125"/>
        <end position="231"/>
    </location>
</feature>
<comment type="subcellular location">
    <subcellularLocation>
        <location evidence="1 8">Cell outer membrane</location>
        <topology evidence="1 8">Multi-pass membrane protein</topology>
    </subcellularLocation>
</comment>
<evidence type="ECO:0000256" key="9">
    <source>
        <dbReference type="RuleBase" id="RU003357"/>
    </source>
</evidence>
<evidence type="ECO:0000256" key="8">
    <source>
        <dbReference type="PROSITE-ProRule" id="PRU01360"/>
    </source>
</evidence>
<keyword evidence="2 8" id="KW-0813">Transport</keyword>
<evidence type="ECO:0000313" key="13">
    <source>
        <dbReference type="EMBL" id="MCF4101100.1"/>
    </source>
</evidence>
<dbReference type="Pfam" id="PF07715">
    <property type="entry name" value="Plug"/>
    <property type="match status" value="1"/>
</dbReference>
<accession>A0ABS9EH70</accession>
<dbReference type="Pfam" id="PF13715">
    <property type="entry name" value="CarbopepD_reg_2"/>
    <property type="match status" value="1"/>
</dbReference>
<evidence type="ECO:0000256" key="4">
    <source>
        <dbReference type="ARBA" id="ARBA00022692"/>
    </source>
</evidence>
<evidence type="ECO:0000313" key="14">
    <source>
        <dbReference type="Proteomes" id="UP001179363"/>
    </source>
</evidence>
<evidence type="ECO:0000256" key="3">
    <source>
        <dbReference type="ARBA" id="ARBA00022452"/>
    </source>
</evidence>
<evidence type="ECO:0000256" key="1">
    <source>
        <dbReference type="ARBA" id="ARBA00004571"/>
    </source>
</evidence>
<keyword evidence="4 8" id="KW-0812">Transmembrane</keyword>
<keyword evidence="13" id="KW-0675">Receptor</keyword>
<evidence type="ECO:0000256" key="2">
    <source>
        <dbReference type="ARBA" id="ARBA00022448"/>
    </source>
</evidence>
<dbReference type="Pfam" id="PF00593">
    <property type="entry name" value="TonB_dep_Rec_b-barrel"/>
    <property type="match status" value="1"/>
</dbReference>
<dbReference type="RefSeq" id="WP_236133251.1">
    <property type="nucleotide sequence ID" value="NZ_JAKGTH010000007.1"/>
</dbReference>
<dbReference type="SUPFAM" id="SSF56935">
    <property type="entry name" value="Porins"/>
    <property type="match status" value="1"/>
</dbReference>
<keyword evidence="5 9" id="KW-0798">TonB box</keyword>
<dbReference type="Proteomes" id="UP001179363">
    <property type="component" value="Unassembled WGS sequence"/>
</dbReference>
<sequence>MILKIPLRKKSVSKSFLLMLFLTQSLFIYAQSNINVSGHVNDENGSLLGVTVIVKGTNKGTTTDFDGNYTISDIPANSVLQFSYVGYTTQEVAVNGRTSLNITLQVDSEALDEIVVVGYGTQRREAVTGSVASLDGESLREVPSANVTEALQGRLPGVQLNQTSSKPGSPLQIRIRGTRSLTASNDPLIVLDGIPFSGSITDISPNDIKSIDVLKDASATAIYGSRGANGVVLITTNGGQRNQEATFSYNTYTGLQEVFSKYPMMSGPDFVALRAAAGQFTNGVDEFDDVDTDWQDLFYRTGIVTNHDVGLRGGTETGSYNFGLGYYKEEAVLPGQDYERISLRGSIDQAVGDYFRFGISTYNNYAINNGNNLGMYGVLASSSIANPYNEDGSLKRVISMAADDQWVYTEESINNLGDRWVDKTKAFGSYNNIYGEVKIPGVEGLKYRINLGLNYRTSNSGNYTGQGVFSATATTPSTASIGNSQTTRWVVENILSYDRQFGKHSINLTGLFSSEQTKFNSSSIQARDIPSDQFQFYNLGRATGEITINPDNQGYYISGLQSYMGRAMYEYDNRYFLTATVRSDGSSRLAKGYQWNTYPAVSAGWNIKNESFMEDVELINSLKLRAGYGETSNQAVDPYQTLGLLATRPYNFGDDNYSIGYYVSQLPNPNLGWEYSTTWNYGLDFSLLDRRLSGTLEYYVTNTKDLLLSVGLPPTSGVGSVTQNVGETQNKGVEVSLNGLIIDNPDGFSWEAGINFYANDNKLVSLASGQQRDEANAWFVGSPINSIFDYEYEGLWQEGDPYLDILEPGGNVGMIKVKYTGDYNADGTPVRAIGPEDRQVQSIEPDFQGGFNTRLSYKGFDLTTVGAFQKGGILISTLHGSSGYLNLLSGRRGNVDVDYYTPQNTGARYPAPGGIASGDNPKYGSTLGYFDASYLKIRSITLGYNFEQGLVDKLGMDRLRLYGTVQNPFVLFSPFHKESGLDPETNSYGDENAAITTSYQRRLLTVGTNTPATRNYLLGLNLTF</sequence>
<evidence type="ECO:0000256" key="10">
    <source>
        <dbReference type="SAM" id="SignalP"/>
    </source>
</evidence>
<keyword evidence="7 8" id="KW-0998">Cell outer membrane</keyword>
<proteinExistence type="inferred from homology"/>
<keyword evidence="10" id="KW-0732">Signal</keyword>